<dbReference type="Pfam" id="PF12847">
    <property type="entry name" value="Methyltransf_18"/>
    <property type="match status" value="1"/>
</dbReference>
<dbReference type="InterPro" id="IPR029063">
    <property type="entry name" value="SAM-dependent_MTases_sf"/>
</dbReference>
<proteinExistence type="predicted"/>
<sequence length="261" mass="29834">MNSDRLETRDKREQAGIVKLSARLLTVAGFVRQGSRIADVGTDHGYIPVYLAQTGRISSALAMDVRYGPLERAQAHVREYQAWERARRQAFPAVPIKTRLSDGLKELKPGEADTVIIAGMGGELIIKILDEGRHVWDSVKQYILSPQSDLDKVRRYLAGHGFAIEDEAMVKDEGKYYTVMSVKRGFMEYESQAHYLYGRLLIGKKDITLREYLDRETLRIEKILESLQEKEGITDTESRAEARISRQKELSWIKEAQDEMQ</sequence>
<organism evidence="1 2">
    <name type="scientific">Enterocloster clostridioformis</name>
    <dbReference type="NCBI Taxonomy" id="1531"/>
    <lineage>
        <taxon>Bacteria</taxon>
        <taxon>Bacillati</taxon>
        <taxon>Bacillota</taxon>
        <taxon>Clostridia</taxon>
        <taxon>Lachnospirales</taxon>
        <taxon>Lachnospiraceae</taxon>
        <taxon>Enterocloster</taxon>
    </lineage>
</organism>
<dbReference type="Proteomes" id="UP000501069">
    <property type="component" value="Chromosome"/>
</dbReference>
<protein>
    <submittedName>
        <fullName evidence="1">SAM-dependent methyltransferase</fullName>
    </submittedName>
</protein>
<dbReference type="SUPFAM" id="SSF53335">
    <property type="entry name" value="S-adenosyl-L-methionine-dependent methyltransferases"/>
    <property type="match status" value="1"/>
</dbReference>
<keyword evidence="1" id="KW-0808">Transferase</keyword>
<dbReference type="RefSeq" id="WP_003525331.1">
    <property type="nucleotide sequence ID" value="NZ_CABKQO010000004.1"/>
</dbReference>
<gene>
    <name evidence="1" type="ORF">FOC47_05400</name>
</gene>
<dbReference type="GO" id="GO:0160105">
    <property type="term" value="F:tRNA (adenine(22)-N1)-methyltransferase activity"/>
    <property type="evidence" value="ECO:0007669"/>
    <property type="project" value="InterPro"/>
</dbReference>
<evidence type="ECO:0000313" key="1">
    <source>
        <dbReference type="EMBL" id="QIX90075.1"/>
    </source>
</evidence>
<dbReference type="PANTHER" id="PTHR38451">
    <property type="entry name" value="TRNA (ADENINE(22)-N(1))-METHYLTRANSFERASE"/>
    <property type="match status" value="1"/>
</dbReference>
<keyword evidence="1" id="KW-0489">Methyltransferase</keyword>
<dbReference type="GO" id="GO:0032259">
    <property type="term" value="P:methylation"/>
    <property type="evidence" value="ECO:0007669"/>
    <property type="project" value="UniProtKB-KW"/>
</dbReference>
<dbReference type="GeneID" id="57960594"/>
<accession>A0AAP9LXW7</accession>
<dbReference type="AlphaFoldDB" id="A0AAP9LXW7"/>
<dbReference type="PIRSF" id="PIRSF018637">
    <property type="entry name" value="TrmK"/>
    <property type="match status" value="1"/>
</dbReference>
<dbReference type="Gene3D" id="3.40.50.150">
    <property type="entry name" value="Vaccinia Virus protein VP39"/>
    <property type="match status" value="1"/>
</dbReference>
<evidence type="ECO:0000313" key="2">
    <source>
        <dbReference type="Proteomes" id="UP000501069"/>
    </source>
</evidence>
<dbReference type="InterPro" id="IPR006901">
    <property type="entry name" value="TrmK"/>
</dbReference>
<dbReference type="EMBL" id="CP050964">
    <property type="protein sequence ID" value="QIX90075.1"/>
    <property type="molecule type" value="Genomic_DNA"/>
</dbReference>
<name>A0AAP9LXW7_9FIRM</name>
<dbReference type="PANTHER" id="PTHR38451:SF1">
    <property type="entry name" value="TRNA (ADENINE(22)-N(1))-METHYLTRANSFERASE"/>
    <property type="match status" value="1"/>
</dbReference>
<reference evidence="1 2" key="1">
    <citation type="submission" date="2019-11" db="EMBL/GenBank/DDBJ databases">
        <title>FDA dAtabase for Regulatory Grade micrObial Sequences (FDA-ARGOS): Supporting development and validation of Infectious Disease Dx tests.</title>
        <authorList>
            <person name="Turner S."/>
            <person name="Byrd R."/>
            <person name="Tallon L."/>
            <person name="Sadzewicz L."/>
            <person name="Vavikolanu K."/>
            <person name="Mehta A."/>
            <person name="Aluvathingal J."/>
            <person name="Nadendla S."/>
            <person name="Myers T."/>
            <person name="Yan Y."/>
            <person name="Sichtig H."/>
        </authorList>
    </citation>
    <scope>NUCLEOTIDE SEQUENCE [LARGE SCALE GENOMIC DNA]</scope>
    <source>
        <strain evidence="1 2">FDAARGOS_739</strain>
    </source>
</reference>